<protein>
    <submittedName>
        <fullName evidence="1">Uncharacterized protein</fullName>
    </submittedName>
</protein>
<name>A0ABN9AXS0_9NEOB</name>
<gene>
    <name evidence="1" type="ORF">SPARVUS_LOCUS1671559</name>
</gene>
<comment type="caution">
    <text evidence="1">The sequence shown here is derived from an EMBL/GenBank/DDBJ whole genome shotgun (WGS) entry which is preliminary data.</text>
</comment>
<dbReference type="EMBL" id="CATNWA010001366">
    <property type="protein sequence ID" value="CAI9539970.1"/>
    <property type="molecule type" value="Genomic_DNA"/>
</dbReference>
<reference evidence="1" key="1">
    <citation type="submission" date="2023-05" db="EMBL/GenBank/DDBJ databases">
        <authorList>
            <person name="Stuckert A."/>
        </authorList>
    </citation>
    <scope>NUCLEOTIDE SEQUENCE</scope>
</reference>
<keyword evidence="2" id="KW-1185">Reference proteome</keyword>
<evidence type="ECO:0000313" key="1">
    <source>
        <dbReference type="EMBL" id="CAI9539970.1"/>
    </source>
</evidence>
<organism evidence="1 2">
    <name type="scientific">Staurois parvus</name>
    <dbReference type="NCBI Taxonomy" id="386267"/>
    <lineage>
        <taxon>Eukaryota</taxon>
        <taxon>Metazoa</taxon>
        <taxon>Chordata</taxon>
        <taxon>Craniata</taxon>
        <taxon>Vertebrata</taxon>
        <taxon>Euteleostomi</taxon>
        <taxon>Amphibia</taxon>
        <taxon>Batrachia</taxon>
        <taxon>Anura</taxon>
        <taxon>Neobatrachia</taxon>
        <taxon>Ranoidea</taxon>
        <taxon>Ranidae</taxon>
        <taxon>Staurois</taxon>
    </lineage>
</organism>
<sequence length="96" mass="10609">MVMTPVHSTSPASPSDSANEVWGTLLPVVTDDCTLMYSKPMLLLLLQIHLHLDASVYCHHSQGRYCNGGSPEPILKHFASSLDFYICFKHGIPNKP</sequence>
<evidence type="ECO:0000313" key="2">
    <source>
        <dbReference type="Proteomes" id="UP001162483"/>
    </source>
</evidence>
<proteinExistence type="predicted"/>
<accession>A0ABN9AXS0</accession>
<dbReference type="Proteomes" id="UP001162483">
    <property type="component" value="Unassembled WGS sequence"/>
</dbReference>